<comment type="caution">
    <text evidence="1">The sequence shown here is derived from an EMBL/GenBank/DDBJ whole genome shotgun (WGS) entry which is preliminary data.</text>
</comment>
<name>A0ACB8ZIY7_ARCLA</name>
<proteinExistence type="predicted"/>
<dbReference type="Proteomes" id="UP001055879">
    <property type="component" value="Linkage Group LG10"/>
</dbReference>
<organism evidence="1 2">
    <name type="scientific">Arctium lappa</name>
    <name type="common">Greater burdock</name>
    <name type="synonym">Lappa major</name>
    <dbReference type="NCBI Taxonomy" id="4217"/>
    <lineage>
        <taxon>Eukaryota</taxon>
        <taxon>Viridiplantae</taxon>
        <taxon>Streptophyta</taxon>
        <taxon>Embryophyta</taxon>
        <taxon>Tracheophyta</taxon>
        <taxon>Spermatophyta</taxon>
        <taxon>Magnoliopsida</taxon>
        <taxon>eudicotyledons</taxon>
        <taxon>Gunneridae</taxon>
        <taxon>Pentapetalae</taxon>
        <taxon>asterids</taxon>
        <taxon>campanulids</taxon>
        <taxon>Asterales</taxon>
        <taxon>Asteraceae</taxon>
        <taxon>Carduoideae</taxon>
        <taxon>Cardueae</taxon>
        <taxon>Arctiinae</taxon>
        <taxon>Arctium</taxon>
    </lineage>
</organism>
<evidence type="ECO:0000313" key="1">
    <source>
        <dbReference type="EMBL" id="KAI3697553.1"/>
    </source>
</evidence>
<reference evidence="1 2" key="2">
    <citation type="journal article" date="2022" name="Mol. Ecol. Resour.">
        <title>The genomes of chicory, endive, great burdock and yacon provide insights into Asteraceae paleo-polyploidization history and plant inulin production.</title>
        <authorList>
            <person name="Fan W."/>
            <person name="Wang S."/>
            <person name="Wang H."/>
            <person name="Wang A."/>
            <person name="Jiang F."/>
            <person name="Liu H."/>
            <person name="Zhao H."/>
            <person name="Xu D."/>
            <person name="Zhang Y."/>
        </authorList>
    </citation>
    <scope>NUCLEOTIDE SEQUENCE [LARGE SCALE GENOMIC DNA]</scope>
    <source>
        <strain evidence="2">cv. Niubang</strain>
    </source>
</reference>
<evidence type="ECO:0000313" key="2">
    <source>
        <dbReference type="Proteomes" id="UP001055879"/>
    </source>
</evidence>
<gene>
    <name evidence="1" type="ORF">L6452_30646</name>
</gene>
<protein>
    <submittedName>
        <fullName evidence="1">Uncharacterized protein</fullName>
    </submittedName>
</protein>
<accession>A0ACB8ZIY7</accession>
<keyword evidence="2" id="KW-1185">Reference proteome</keyword>
<reference evidence="2" key="1">
    <citation type="journal article" date="2022" name="Mol. Ecol. Resour.">
        <title>The genomes of chicory, endive, great burdock and yacon provide insights into Asteraceae palaeo-polyploidization history and plant inulin production.</title>
        <authorList>
            <person name="Fan W."/>
            <person name="Wang S."/>
            <person name="Wang H."/>
            <person name="Wang A."/>
            <person name="Jiang F."/>
            <person name="Liu H."/>
            <person name="Zhao H."/>
            <person name="Xu D."/>
            <person name="Zhang Y."/>
        </authorList>
    </citation>
    <scope>NUCLEOTIDE SEQUENCE [LARGE SCALE GENOMIC DNA]</scope>
    <source>
        <strain evidence="2">cv. Niubang</strain>
    </source>
</reference>
<sequence length="556" mass="62721">MEVHKEIKLMEYKKTQAGRRLIYIAETAGNHLEIYLQLEPLLSGVVFKQGKYVRARENPFFDGLRRGSTSMINRASLFDFLAKNDKKKISRSASVIGYKGYTGDIPENVSYSPKSSQLDIRQELSINEYDNKVNRVEPTFEKPYSDNNRIQTPKDVSLPLSAASFYYGYSPRIDVVESCKSIRRLNLYLKASKDAVNAGVPGRFLRAVLGQVSDAGSFISTIMYSFYLNETDKTSQFCTVSVINMKRADLNSHAELKWLLNSCNIDQPSLLFIDEVDLSYYDLFGSLKVVLLNTDMLPQRQQALKESVVEIFHCQKGGFAQFSDDTVVHEQGSSCCAVIAEKFALTSPEILVGKGFSRLLLAGILLDTENLTSPLCTSVDRNKMHDISHLSVGQILQKDFRKWTRTGKTDSGGFRLVAFDVGMSAVGISIPQLLSHDETSVQEIVLFQQLEKVRLLVIVSGYYDRHKNFKEILISAESKDLMNDLLHFLVTHASNLGLHVLYQPEAAEKRVYATLWSAPIGTNRKNYIPWRKSWSFVTFIILSSQEKQNSEATVLA</sequence>
<dbReference type="EMBL" id="CM042056">
    <property type="protein sequence ID" value="KAI3697553.1"/>
    <property type="molecule type" value="Genomic_DNA"/>
</dbReference>